<organism evidence="1 2">
    <name type="scientific">Meloidogyne enterolobii</name>
    <name type="common">Root-knot nematode worm</name>
    <name type="synonym">Meloidogyne mayaguensis</name>
    <dbReference type="NCBI Taxonomy" id="390850"/>
    <lineage>
        <taxon>Eukaryota</taxon>
        <taxon>Metazoa</taxon>
        <taxon>Ecdysozoa</taxon>
        <taxon>Nematoda</taxon>
        <taxon>Chromadorea</taxon>
        <taxon>Rhabditida</taxon>
        <taxon>Tylenchina</taxon>
        <taxon>Tylenchomorpha</taxon>
        <taxon>Tylenchoidea</taxon>
        <taxon>Meloidogynidae</taxon>
        <taxon>Meloidogyninae</taxon>
        <taxon>Meloidogyne</taxon>
    </lineage>
</organism>
<keyword evidence="2" id="KW-1185">Reference proteome</keyword>
<proteinExistence type="predicted"/>
<sequence length="65" mass="7741">MGICLQHMEIFPLPLSRYVLKYILGCNITWYDLAFFDSSLLILYVQFTMRMMKVTNLKNFSINLK</sequence>
<name>A0ACB1AM66_MELEN</name>
<gene>
    <name evidence="1" type="ORF">MENTE1834_LOCUS40492</name>
</gene>
<dbReference type="Proteomes" id="UP001497535">
    <property type="component" value="Unassembled WGS sequence"/>
</dbReference>
<accession>A0ACB1AM66</accession>
<comment type="caution">
    <text evidence="1">The sequence shown here is derived from an EMBL/GenBank/DDBJ whole genome shotgun (WGS) entry which is preliminary data.</text>
</comment>
<reference evidence="1" key="1">
    <citation type="submission" date="2023-11" db="EMBL/GenBank/DDBJ databases">
        <authorList>
            <person name="Poullet M."/>
        </authorList>
    </citation>
    <scope>NUCLEOTIDE SEQUENCE</scope>
    <source>
        <strain evidence="1">E1834</strain>
    </source>
</reference>
<evidence type="ECO:0000313" key="2">
    <source>
        <dbReference type="Proteomes" id="UP001497535"/>
    </source>
</evidence>
<evidence type="ECO:0000313" key="1">
    <source>
        <dbReference type="EMBL" id="CAK5093947.1"/>
    </source>
</evidence>
<protein>
    <submittedName>
        <fullName evidence="1">Uncharacterized protein</fullName>
    </submittedName>
</protein>
<dbReference type="EMBL" id="CAVMJV010000095">
    <property type="protein sequence ID" value="CAK5093947.1"/>
    <property type="molecule type" value="Genomic_DNA"/>
</dbReference>